<organism evidence="1 2">
    <name type="scientific">Paenibacillus cellulosilyticus</name>
    <dbReference type="NCBI Taxonomy" id="375489"/>
    <lineage>
        <taxon>Bacteria</taxon>
        <taxon>Bacillati</taxon>
        <taxon>Bacillota</taxon>
        <taxon>Bacilli</taxon>
        <taxon>Bacillales</taxon>
        <taxon>Paenibacillaceae</taxon>
        <taxon>Paenibacillus</taxon>
    </lineage>
</organism>
<dbReference type="OrthoDB" id="1934429at2"/>
<dbReference type="RefSeq" id="WP_110044266.1">
    <property type="nucleotide sequence ID" value="NZ_CP054612.1"/>
</dbReference>
<sequence>MGVLSGNPKDEPLHYGEIFAIWQGSTTAKGCVSAYSALKFHTGDKDLRAIVEDGIRQAQLEINELDEILIANGIAPAPKLPERPEAKLEEIPVGARFADQEIAAMVSADLAAGLVAASTAMGLSIREDVGALFGKYHTTKAALGVQILRLSKEKGWLLPPPLQIKRPEAIGAGV</sequence>
<dbReference type="InterPro" id="IPR021617">
    <property type="entry name" value="DUF3231"/>
</dbReference>
<dbReference type="Gene3D" id="1.20.1260.10">
    <property type="match status" value="1"/>
</dbReference>
<keyword evidence="2" id="KW-1185">Reference proteome</keyword>
<evidence type="ECO:0000313" key="1">
    <source>
        <dbReference type="EMBL" id="PWW02780.1"/>
    </source>
</evidence>
<accession>A0A2V2YX98</accession>
<evidence type="ECO:0000313" key="2">
    <source>
        <dbReference type="Proteomes" id="UP000246635"/>
    </source>
</evidence>
<gene>
    <name evidence="1" type="ORF">DFQ01_10856</name>
</gene>
<name>A0A2V2YX98_9BACL</name>
<proteinExistence type="predicted"/>
<reference evidence="1 2" key="1">
    <citation type="submission" date="2018-05" db="EMBL/GenBank/DDBJ databases">
        <title>Genomic Encyclopedia of Type Strains, Phase III (KMG-III): the genomes of soil and plant-associated and newly described type strains.</title>
        <authorList>
            <person name="Whitman W."/>
        </authorList>
    </citation>
    <scope>NUCLEOTIDE SEQUENCE [LARGE SCALE GENOMIC DNA]</scope>
    <source>
        <strain evidence="1 2">CECT 5696</strain>
    </source>
</reference>
<dbReference type="Proteomes" id="UP000246635">
    <property type="component" value="Unassembled WGS sequence"/>
</dbReference>
<dbReference type="Pfam" id="PF11553">
    <property type="entry name" value="DUF3231"/>
    <property type="match status" value="1"/>
</dbReference>
<protein>
    <submittedName>
        <fullName evidence="1">Uncharacterized protein DUF3231</fullName>
    </submittedName>
</protein>
<dbReference type="AlphaFoldDB" id="A0A2V2YX98"/>
<dbReference type="InterPro" id="IPR012347">
    <property type="entry name" value="Ferritin-like"/>
</dbReference>
<comment type="caution">
    <text evidence="1">The sequence shown here is derived from an EMBL/GenBank/DDBJ whole genome shotgun (WGS) entry which is preliminary data.</text>
</comment>
<dbReference type="EMBL" id="QGTQ01000008">
    <property type="protein sequence ID" value="PWW02780.1"/>
    <property type="molecule type" value="Genomic_DNA"/>
</dbReference>